<proteinExistence type="predicted"/>
<gene>
    <name evidence="2" type="ORF">KCMC57_58940</name>
</gene>
<dbReference type="GO" id="GO:0016747">
    <property type="term" value="F:acyltransferase activity, transferring groups other than amino-acyl groups"/>
    <property type="evidence" value="ECO:0007669"/>
    <property type="project" value="InterPro"/>
</dbReference>
<evidence type="ECO:0000259" key="1">
    <source>
        <dbReference type="PROSITE" id="PS51186"/>
    </source>
</evidence>
<dbReference type="AlphaFoldDB" id="A0AB33K6N4"/>
<dbReference type="PANTHER" id="PTHR43792:SF1">
    <property type="entry name" value="N-ACETYLTRANSFERASE DOMAIN-CONTAINING PROTEIN"/>
    <property type="match status" value="1"/>
</dbReference>
<name>A0AB33K6N4_9ACTN</name>
<organism evidence="2">
    <name type="scientific">Kitasatospora sp. CMC57</name>
    <dbReference type="NCBI Taxonomy" id="3231513"/>
    <lineage>
        <taxon>Bacteria</taxon>
        <taxon>Bacillati</taxon>
        <taxon>Actinomycetota</taxon>
        <taxon>Actinomycetes</taxon>
        <taxon>Kitasatosporales</taxon>
        <taxon>Streptomycetaceae</taxon>
        <taxon>Kitasatospora</taxon>
    </lineage>
</organism>
<dbReference type="EMBL" id="AP035881">
    <property type="protein sequence ID" value="BFP49526.1"/>
    <property type="molecule type" value="Genomic_DNA"/>
</dbReference>
<dbReference type="Pfam" id="PF13302">
    <property type="entry name" value="Acetyltransf_3"/>
    <property type="match status" value="1"/>
</dbReference>
<dbReference type="InterPro" id="IPR051531">
    <property type="entry name" value="N-acetyltransferase"/>
</dbReference>
<reference evidence="2" key="1">
    <citation type="submission" date="2024-07" db="EMBL/GenBank/DDBJ databases">
        <title>Complete genome sequences of cellulolytic bacteria, Kitasatospora sp. CMC57 and Streptomyces sp. CMC78, isolated from Japanese agricultural soil.</title>
        <authorList>
            <person name="Hashimoto T."/>
            <person name="Ito M."/>
            <person name="Iwamoto M."/>
            <person name="Fukahori D."/>
            <person name="Shoda T."/>
            <person name="Sakoda M."/>
            <person name="Morohoshi T."/>
            <person name="Mitsuboshi M."/>
            <person name="Nishizawa T."/>
        </authorList>
    </citation>
    <scope>NUCLEOTIDE SEQUENCE</scope>
    <source>
        <strain evidence="2">CMC57</strain>
    </source>
</reference>
<dbReference type="Gene3D" id="3.40.630.30">
    <property type="match status" value="1"/>
</dbReference>
<sequence>MKAALPCRSSRTPPVTDAVRKRLDRQIRLGHDPHVTTYLESERLTLRPFAAADTDLLVELDSDSAVMRYLTGGAPTPPEEIRDLAIPSILAGYERWDHELGLFAAHEKDGGAFVGWFCLRPLRSGPREEAELGYRLRRAAWGRGYATEVSQALLAKGFAELGIRMVWAETMTVNRPSRNVMEKLGMTLTESIATPDDMMAVEGSEHGGVRYEITKEQWERRQA</sequence>
<evidence type="ECO:0000313" key="2">
    <source>
        <dbReference type="EMBL" id="BFP49526.1"/>
    </source>
</evidence>
<dbReference type="SUPFAM" id="SSF55729">
    <property type="entry name" value="Acyl-CoA N-acyltransferases (Nat)"/>
    <property type="match status" value="1"/>
</dbReference>
<feature type="domain" description="N-acetyltransferase" evidence="1">
    <location>
        <begin position="44"/>
        <end position="216"/>
    </location>
</feature>
<accession>A0AB33K6N4</accession>
<dbReference type="InterPro" id="IPR016181">
    <property type="entry name" value="Acyl_CoA_acyltransferase"/>
</dbReference>
<dbReference type="PROSITE" id="PS51186">
    <property type="entry name" value="GNAT"/>
    <property type="match status" value="1"/>
</dbReference>
<dbReference type="PANTHER" id="PTHR43792">
    <property type="entry name" value="GNAT FAMILY, PUTATIVE (AFU_ORTHOLOGUE AFUA_3G00765)-RELATED-RELATED"/>
    <property type="match status" value="1"/>
</dbReference>
<protein>
    <submittedName>
        <fullName evidence="2">GNAT family N-acetyltransferase</fullName>
    </submittedName>
</protein>
<dbReference type="InterPro" id="IPR000182">
    <property type="entry name" value="GNAT_dom"/>
</dbReference>